<name>A0A919WLQ7_9BACI</name>
<organism evidence="2 3">
    <name type="scientific">Robertmurraya siralis</name>
    <dbReference type="NCBI Taxonomy" id="77777"/>
    <lineage>
        <taxon>Bacteria</taxon>
        <taxon>Bacillati</taxon>
        <taxon>Bacillota</taxon>
        <taxon>Bacilli</taxon>
        <taxon>Bacillales</taxon>
        <taxon>Bacillaceae</taxon>
        <taxon>Robertmurraya</taxon>
    </lineage>
</organism>
<evidence type="ECO:0000313" key="3">
    <source>
        <dbReference type="Proteomes" id="UP000682111"/>
    </source>
</evidence>
<keyword evidence="3" id="KW-1185">Reference proteome</keyword>
<keyword evidence="1" id="KW-0472">Membrane</keyword>
<sequence length="150" mass="17671">MLLSFMRIFLFSSWASVFIIPRKLLKRFLPVSILASLLTLIIVFVGTHYDFWKFKGSSKTKILTLLSIVLGAFPVGALWIFRFTFGKFWLYILTNLIQNLIYAFPIITFFEKINFIKYVRFTRFHHLLVSMTISLILYGYQLFIGHSHSE</sequence>
<reference evidence="2" key="1">
    <citation type="submission" date="2021-03" db="EMBL/GenBank/DDBJ databases">
        <title>Antimicrobial resistance genes in bacteria isolated from Japanese honey, and their potential for conferring macrolide and lincosamide resistance in the American foulbrood pathogen Paenibacillus larvae.</title>
        <authorList>
            <person name="Okamoto M."/>
            <person name="Kumagai M."/>
            <person name="Kanamori H."/>
            <person name="Takamatsu D."/>
        </authorList>
    </citation>
    <scope>NUCLEOTIDE SEQUENCE</scope>
    <source>
        <strain evidence="2">J27TS8</strain>
    </source>
</reference>
<protein>
    <submittedName>
        <fullName evidence="2">Uncharacterized protein</fullName>
    </submittedName>
</protein>
<feature type="transmembrane region" description="Helical" evidence="1">
    <location>
        <begin position="63"/>
        <end position="82"/>
    </location>
</feature>
<dbReference type="Proteomes" id="UP000682111">
    <property type="component" value="Unassembled WGS sequence"/>
</dbReference>
<feature type="transmembrane region" description="Helical" evidence="1">
    <location>
        <begin position="31"/>
        <end position="51"/>
    </location>
</feature>
<proteinExistence type="predicted"/>
<keyword evidence="1" id="KW-1133">Transmembrane helix</keyword>
<dbReference type="RefSeq" id="WP_137744214.1">
    <property type="nucleotide sequence ID" value="NZ_BORC01000009.1"/>
</dbReference>
<feature type="transmembrane region" description="Helical" evidence="1">
    <location>
        <begin position="122"/>
        <end position="144"/>
    </location>
</feature>
<gene>
    <name evidence="2" type="ORF">J27TS8_39350</name>
</gene>
<keyword evidence="1" id="KW-0812">Transmembrane</keyword>
<evidence type="ECO:0000256" key="1">
    <source>
        <dbReference type="SAM" id="Phobius"/>
    </source>
</evidence>
<feature type="transmembrane region" description="Helical" evidence="1">
    <location>
        <begin position="88"/>
        <end position="110"/>
    </location>
</feature>
<comment type="caution">
    <text evidence="2">The sequence shown here is derived from an EMBL/GenBank/DDBJ whole genome shotgun (WGS) entry which is preliminary data.</text>
</comment>
<accession>A0A919WLQ7</accession>
<evidence type="ECO:0000313" key="2">
    <source>
        <dbReference type="EMBL" id="GIN63942.1"/>
    </source>
</evidence>
<dbReference type="OrthoDB" id="1683771at2"/>
<dbReference type="AlphaFoldDB" id="A0A919WLQ7"/>
<dbReference type="EMBL" id="BORC01000009">
    <property type="protein sequence ID" value="GIN63942.1"/>
    <property type="molecule type" value="Genomic_DNA"/>
</dbReference>